<sequence length="464" mass="53356">MNIVSFKMALTIILVAGIFGAIYPIAYSLIILPVLSIVFSLCSIKKVCYYLWILLIITVFLGPYISIPGYENYYLFRILLPIHFVLFIVSNFNKSSINFIKGYKLYYVLVILWISSGILSLLMTNNLSLGMRYLNYMFEICYLFLLCTFYIDGEKVYRDIGRVILWMFHLAIFIGIIEVFTGWHMRLSSAHVYITTTIANQPTGFLYNPNDYALLLCILFPIVIAYIDNYCVSIMKWIWKILIMISVIFLVISTYSRIGMLCLILIIFILIFYRFKKNSVYIIGILMPIVYFYFTYTVSGSELFKKLYASFVDKGTSTAVRGELYKALWQIVMDSNFLGVGAGNVPVELNKYMLGYTKVGGVGYTTGHNFWLESMGNIGIVGFFVIVSIMIIYFYQSIILITLKKDKSIIFLIPLLIGIAFMGTSIALSTILEKRFLWLILWIGICISRRILVTSKVRIELEDT</sequence>
<keyword evidence="3 5" id="KW-1133">Transmembrane helix</keyword>
<feature type="transmembrane region" description="Helical" evidence="5">
    <location>
        <begin position="435"/>
        <end position="452"/>
    </location>
</feature>
<evidence type="ECO:0000256" key="1">
    <source>
        <dbReference type="ARBA" id="ARBA00004141"/>
    </source>
</evidence>
<dbReference type="InterPro" id="IPR051533">
    <property type="entry name" value="WaaL-like"/>
</dbReference>
<feature type="transmembrane region" description="Helical" evidence="5">
    <location>
        <begin position="105"/>
        <end position="127"/>
    </location>
</feature>
<feature type="domain" description="O-antigen ligase-related" evidence="6">
    <location>
        <begin position="243"/>
        <end position="386"/>
    </location>
</feature>
<feature type="transmembrane region" description="Helical" evidence="5">
    <location>
        <begin position="12"/>
        <end position="35"/>
    </location>
</feature>
<feature type="transmembrane region" description="Helical" evidence="5">
    <location>
        <begin position="163"/>
        <end position="183"/>
    </location>
</feature>
<feature type="transmembrane region" description="Helical" evidence="5">
    <location>
        <begin position="47"/>
        <end position="67"/>
    </location>
</feature>
<evidence type="ECO:0000313" key="7">
    <source>
        <dbReference type="EMBL" id="TKJ08139.1"/>
    </source>
</evidence>
<dbReference type="Pfam" id="PF04932">
    <property type="entry name" value="Wzy_C"/>
    <property type="match status" value="1"/>
</dbReference>
<evidence type="ECO:0000256" key="4">
    <source>
        <dbReference type="ARBA" id="ARBA00023136"/>
    </source>
</evidence>
<feature type="transmembrane region" description="Helical" evidence="5">
    <location>
        <begin position="378"/>
        <end position="402"/>
    </location>
</feature>
<dbReference type="RefSeq" id="WP_137049780.1">
    <property type="nucleotide sequence ID" value="NZ_SZOE01000079.1"/>
</dbReference>
<dbReference type="AlphaFoldDB" id="A0A9X9AFN7"/>
<feature type="transmembrane region" description="Helical" evidence="5">
    <location>
        <begin position="237"/>
        <end position="252"/>
    </location>
</feature>
<dbReference type="PANTHER" id="PTHR37422">
    <property type="entry name" value="TEICHURONIC ACID BIOSYNTHESIS PROTEIN TUAE"/>
    <property type="match status" value="1"/>
</dbReference>
<dbReference type="GO" id="GO:0016874">
    <property type="term" value="F:ligase activity"/>
    <property type="evidence" value="ECO:0007669"/>
    <property type="project" value="UniProtKB-KW"/>
</dbReference>
<keyword evidence="4 5" id="KW-0472">Membrane</keyword>
<feature type="transmembrane region" description="Helical" evidence="5">
    <location>
        <begin position="73"/>
        <end position="93"/>
    </location>
</feature>
<dbReference type="GO" id="GO:0016020">
    <property type="term" value="C:membrane"/>
    <property type="evidence" value="ECO:0007669"/>
    <property type="project" value="UniProtKB-SubCell"/>
</dbReference>
<name>A0A9X9AFN7_BACCE</name>
<keyword evidence="2 5" id="KW-0812">Transmembrane</keyword>
<evidence type="ECO:0000256" key="3">
    <source>
        <dbReference type="ARBA" id="ARBA00022989"/>
    </source>
</evidence>
<proteinExistence type="predicted"/>
<comment type="caution">
    <text evidence="7">The sequence shown here is derived from an EMBL/GenBank/DDBJ whole genome shotgun (WGS) entry which is preliminary data.</text>
</comment>
<evidence type="ECO:0000256" key="5">
    <source>
        <dbReference type="SAM" id="Phobius"/>
    </source>
</evidence>
<evidence type="ECO:0000259" key="6">
    <source>
        <dbReference type="Pfam" id="PF04932"/>
    </source>
</evidence>
<feature type="transmembrane region" description="Helical" evidence="5">
    <location>
        <begin position="133"/>
        <end position="151"/>
    </location>
</feature>
<dbReference type="PANTHER" id="PTHR37422:SF17">
    <property type="entry name" value="O-ANTIGEN LIGASE"/>
    <property type="match status" value="1"/>
</dbReference>
<gene>
    <name evidence="7" type="ORF">FC695_01780</name>
</gene>
<dbReference type="Proteomes" id="UP000308444">
    <property type="component" value="Unassembled WGS sequence"/>
</dbReference>
<reference evidence="7 8" key="1">
    <citation type="journal article" date="2019" name="Environ. Microbiol.">
        <title>An active ?-lactamase is a part of an orchestrated cell wall stress resistance network of Bacillus subtilis and related rhizosphere species.</title>
        <authorList>
            <person name="Bucher T."/>
            <person name="Keren-Paz A."/>
            <person name="Hausser J."/>
            <person name="Olender T."/>
            <person name="Cytryn E."/>
            <person name="Kolodkin-Gal I."/>
        </authorList>
    </citation>
    <scope>NUCLEOTIDE SEQUENCE [LARGE SCALE GENOMIC DNA]</scope>
    <source>
        <strain evidence="7 8">I32</strain>
    </source>
</reference>
<comment type="subcellular location">
    <subcellularLocation>
        <location evidence="1">Membrane</location>
        <topology evidence="1">Multi-pass membrane protein</topology>
    </subcellularLocation>
</comment>
<feature type="transmembrane region" description="Helical" evidence="5">
    <location>
        <begin position="409"/>
        <end position="429"/>
    </location>
</feature>
<dbReference type="EMBL" id="SZOH01000091">
    <property type="protein sequence ID" value="TKJ08139.1"/>
    <property type="molecule type" value="Genomic_DNA"/>
</dbReference>
<evidence type="ECO:0000256" key="2">
    <source>
        <dbReference type="ARBA" id="ARBA00022692"/>
    </source>
</evidence>
<feature type="transmembrane region" description="Helical" evidence="5">
    <location>
        <begin position="212"/>
        <end position="230"/>
    </location>
</feature>
<feature type="transmembrane region" description="Helical" evidence="5">
    <location>
        <begin position="280"/>
        <end position="298"/>
    </location>
</feature>
<accession>A0A9X9AFN7</accession>
<dbReference type="InterPro" id="IPR007016">
    <property type="entry name" value="O-antigen_ligase-rel_domated"/>
</dbReference>
<protein>
    <submittedName>
        <fullName evidence="7">O-antigen ligase family protein</fullName>
    </submittedName>
</protein>
<evidence type="ECO:0000313" key="8">
    <source>
        <dbReference type="Proteomes" id="UP000308444"/>
    </source>
</evidence>
<keyword evidence="7" id="KW-0436">Ligase</keyword>
<organism evidence="7 8">
    <name type="scientific">Bacillus cereus</name>
    <dbReference type="NCBI Taxonomy" id="1396"/>
    <lineage>
        <taxon>Bacteria</taxon>
        <taxon>Bacillati</taxon>
        <taxon>Bacillota</taxon>
        <taxon>Bacilli</taxon>
        <taxon>Bacillales</taxon>
        <taxon>Bacillaceae</taxon>
        <taxon>Bacillus</taxon>
        <taxon>Bacillus cereus group</taxon>
    </lineage>
</organism>